<protein>
    <recommendedName>
        <fullName evidence="1">Cell wall hydrolase SleB domain-containing protein</fullName>
    </recommendedName>
</protein>
<reference evidence="2 3" key="1">
    <citation type="submission" date="2016-05" db="EMBL/GenBank/DDBJ databases">
        <title>Complete genome sequence of Novosphingobium guangzhouense SA925(T).</title>
        <authorList>
            <person name="Sha S."/>
        </authorList>
    </citation>
    <scope>NUCLEOTIDE SEQUENCE [LARGE SCALE GENOMIC DNA]</scope>
    <source>
        <strain evidence="2 3">SA925</strain>
    </source>
</reference>
<evidence type="ECO:0000313" key="2">
    <source>
        <dbReference type="EMBL" id="PNU05597.1"/>
    </source>
</evidence>
<dbReference type="EMBL" id="LYMM01000024">
    <property type="protein sequence ID" value="PNU05597.1"/>
    <property type="molecule type" value="Genomic_DNA"/>
</dbReference>
<evidence type="ECO:0000313" key="3">
    <source>
        <dbReference type="Proteomes" id="UP000236327"/>
    </source>
</evidence>
<dbReference type="Pfam" id="PF07486">
    <property type="entry name" value="Hydrolase_2"/>
    <property type="match status" value="1"/>
</dbReference>
<keyword evidence="3" id="KW-1185">Reference proteome</keyword>
<dbReference type="InterPro" id="IPR011105">
    <property type="entry name" value="Cell_wall_hydrolase_SleB"/>
</dbReference>
<gene>
    <name evidence="2" type="ORF">A8V01_15670</name>
</gene>
<organism evidence="2 3">
    <name type="scientific">Novosphingobium guangzhouense</name>
    <dbReference type="NCBI Taxonomy" id="1850347"/>
    <lineage>
        <taxon>Bacteria</taxon>
        <taxon>Pseudomonadati</taxon>
        <taxon>Pseudomonadota</taxon>
        <taxon>Alphaproteobacteria</taxon>
        <taxon>Sphingomonadales</taxon>
        <taxon>Sphingomonadaceae</taxon>
        <taxon>Novosphingobium</taxon>
    </lineage>
</organism>
<dbReference type="Proteomes" id="UP000236327">
    <property type="component" value="Unassembled WGS sequence"/>
</dbReference>
<feature type="domain" description="Cell wall hydrolase SleB" evidence="1">
    <location>
        <begin position="7"/>
        <end position="57"/>
    </location>
</feature>
<name>A0A2K2G3I6_9SPHN</name>
<comment type="caution">
    <text evidence="2">The sequence shown here is derived from an EMBL/GenBank/DDBJ whole genome shotgun (WGS) entry which is preliminary data.</text>
</comment>
<evidence type="ECO:0000259" key="1">
    <source>
        <dbReference type="Pfam" id="PF07486"/>
    </source>
</evidence>
<dbReference type="AlphaFoldDB" id="A0A2K2G3I6"/>
<sequence length="222" mass="24187">MPSPAAWRRAQKTAADFLAGEIDPTVGLATHYHTEQVHPYWSATLDKIAKVGDHLFFRWRGSWGRKAAFGAHYVGDEPYQLKLAALSLAHNTADGTVTVAAGTLPTVELTTAAATLTKNPGEHFILVDGGGDGTGLAMQGLNECIGQTYCKVVGWDRRSQTNGAPARPLIGTVAFLYVSDKRTGVEIVLWDCARFNRPVDTQCLSDRNRRWITFQGDLSRAS</sequence>
<accession>A0A2K2G3I6</accession>
<proteinExistence type="predicted"/>